<name>A0ACC0CZ05_9PEZI</name>
<protein>
    <submittedName>
        <fullName evidence="1">FAD/NAD(P)-binding domain-containing protein</fullName>
    </submittedName>
</protein>
<sequence>MEGSDRFKVIIAGGGIAGLTLANALEKAGIDFIVLEKYEVAPQLGASIAIVGHTAKIFDQIGAWKPMYATTFPLTARHHVDERGTIFDDSPIFKVVMDKTIWPAVFMERRVCLDALYANIKDKSRIRPYTGIASYSQTEHGVTVTTDHYEIIQGSIIVGADGVHSKVRNLIADSVSEDDPERYQQLIGGFTSNYRAVFGTTPNGLNSQTPRQLLPYGVAHHIYHRGSSGITSAGTKGLIFWFLFVKEKSTSRTPNCPRYTASDTAATIEKYGDLTAGPGYNFRDLWENSIKSGMVSMEEGVIQGPWNNGGRVVLVGDSTCKITVNAGLGGNLAVEGVCRLVNELVPLVQKIQAPTTQEIVASFDRYEHMQRPRADLTFNVAYQATRFESMDSWWLRVLRWLFPWIPQRFKINPLLDYLKAAPILNFLPNPDELTYREASARLQELTLRLI</sequence>
<gene>
    <name evidence="1" type="ORF">F4821DRAFT_260616</name>
</gene>
<organism evidence="1 2">
    <name type="scientific">Hypoxylon rubiginosum</name>
    <dbReference type="NCBI Taxonomy" id="110542"/>
    <lineage>
        <taxon>Eukaryota</taxon>
        <taxon>Fungi</taxon>
        <taxon>Dikarya</taxon>
        <taxon>Ascomycota</taxon>
        <taxon>Pezizomycotina</taxon>
        <taxon>Sordariomycetes</taxon>
        <taxon>Xylariomycetidae</taxon>
        <taxon>Xylariales</taxon>
        <taxon>Hypoxylaceae</taxon>
        <taxon>Hypoxylon</taxon>
    </lineage>
</organism>
<keyword evidence="2" id="KW-1185">Reference proteome</keyword>
<evidence type="ECO:0000313" key="1">
    <source>
        <dbReference type="EMBL" id="KAI6085704.1"/>
    </source>
</evidence>
<dbReference type="EMBL" id="MU394322">
    <property type="protein sequence ID" value="KAI6085704.1"/>
    <property type="molecule type" value="Genomic_DNA"/>
</dbReference>
<dbReference type="Proteomes" id="UP001497680">
    <property type="component" value="Unassembled WGS sequence"/>
</dbReference>
<accession>A0ACC0CZ05</accession>
<comment type="caution">
    <text evidence="1">The sequence shown here is derived from an EMBL/GenBank/DDBJ whole genome shotgun (WGS) entry which is preliminary data.</text>
</comment>
<reference evidence="1 2" key="1">
    <citation type="journal article" date="2022" name="New Phytol.">
        <title>Ecological generalism drives hyperdiversity of secondary metabolite gene clusters in xylarialean endophytes.</title>
        <authorList>
            <person name="Franco M.E.E."/>
            <person name="Wisecaver J.H."/>
            <person name="Arnold A.E."/>
            <person name="Ju Y.M."/>
            <person name="Slot J.C."/>
            <person name="Ahrendt S."/>
            <person name="Moore L.P."/>
            <person name="Eastman K.E."/>
            <person name="Scott K."/>
            <person name="Konkel Z."/>
            <person name="Mondo S.J."/>
            <person name="Kuo A."/>
            <person name="Hayes R.D."/>
            <person name="Haridas S."/>
            <person name="Andreopoulos B."/>
            <person name="Riley R."/>
            <person name="LaButti K."/>
            <person name="Pangilinan J."/>
            <person name="Lipzen A."/>
            <person name="Amirebrahimi M."/>
            <person name="Yan J."/>
            <person name="Adam C."/>
            <person name="Keymanesh K."/>
            <person name="Ng V."/>
            <person name="Louie K."/>
            <person name="Northen T."/>
            <person name="Drula E."/>
            <person name="Henrissat B."/>
            <person name="Hsieh H.M."/>
            <person name="Youens-Clark K."/>
            <person name="Lutzoni F."/>
            <person name="Miadlikowska J."/>
            <person name="Eastwood D.C."/>
            <person name="Hamelin R.C."/>
            <person name="Grigoriev I.V."/>
            <person name="U'Ren J.M."/>
        </authorList>
    </citation>
    <scope>NUCLEOTIDE SEQUENCE [LARGE SCALE GENOMIC DNA]</scope>
    <source>
        <strain evidence="1 2">ER1909</strain>
    </source>
</reference>
<proteinExistence type="predicted"/>
<evidence type="ECO:0000313" key="2">
    <source>
        <dbReference type="Proteomes" id="UP001497680"/>
    </source>
</evidence>